<dbReference type="EMBL" id="MAUE01000002">
    <property type="protein sequence ID" value="OCW30270.1"/>
    <property type="molecule type" value="Genomic_DNA"/>
</dbReference>
<dbReference type="AlphaFoldDB" id="A0A2T4FIS0"/>
<reference evidence="3 5" key="1">
    <citation type="submission" date="2016-06" db="EMBL/GenBank/DDBJ databases">
        <title>Draft genome sequence of Pseudomonas sp. S1E40, a novel strain antagonistic activity to fungal plant pathogen.</title>
        <authorList>
            <person name="Tambong J.T."/>
            <person name="Tchagang C."/>
            <person name="Xu R."/>
        </authorList>
    </citation>
    <scope>NUCLEOTIDE SEQUENCE [LARGE SCALE GENOMIC DNA]</scope>
    <source>
        <strain evidence="3 5">S1E40</strain>
    </source>
</reference>
<evidence type="ECO:0000313" key="4">
    <source>
        <dbReference type="EMBL" id="PTC23317.1"/>
    </source>
</evidence>
<evidence type="ECO:0000259" key="2">
    <source>
        <dbReference type="Pfam" id="PF13362"/>
    </source>
</evidence>
<dbReference type="InterPro" id="IPR034154">
    <property type="entry name" value="TOPRIM_DnaG/twinkle"/>
</dbReference>
<dbReference type="Pfam" id="PF13362">
    <property type="entry name" value="Toprim_3"/>
    <property type="match status" value="1"/>
</dbReference>
<sequence length="740" mass="83167">MTNHELLDDVLAQLQGYGLKPETPLVIGKRTRCECDGDKAPEKTGWYVIYDHLTGDGKTLYCGAFGDWRQGEKGSWQKIKPKGGRLSAEDRAVMRARAEEGQRKASLAEDRKHRTAARRAAGMWKHLSEKGGSRYLDAKRVVGIGLRYKAKSGTAFVPMRNVKGDIVGLQVLYPEKQAATGRNKTYWPYGLAKEGAFHLIGPEPEPGDVILIAEGYATGASLHMATSLTVCICFDAGNLLAVAQAMRTKYPGRQLVFCADDDWKTVVNGHPYNAGVIKASNAAVVVGGQVVMPVFDNNREDGWTDFNDLHCAEGLDTVRRQALAVVRPSADEGWREKLQYSEKGGLIVHPFNVALILGNDKRWAGVIAWDSFSSKTRKLRTPPYGGGKGDWSDLDDIRVALWLADVYGLRVKTAHVVEAVSAVANDNAYHPVREYLESLEWDGLPRLERWLQDRLGVKDSSYTRKVGKRWMISAVARVCRPGCKADSMLILEGLQGEGKSTAARVLGGEWFMDTSFDLSSKDAYQAIRGKWIVEMAELDSLNKAESTKAKQFVSSPIDTYRESYGRRMLDVPRQSVFIGTTNQDEYLKDDTGNRRYWPVMCTKVDLEGLRADRDQLWAEALACFRAGDIWWVERDEADVFAAEQDQRYQADMWEDLVVGYLADKHIGDTVTGAHLLEHALNIDPSHWGRPEQMRIGKIMHRMNWPRRRKGNCVRGVRSYEYVKPPEWKRRSAVPRQETAF</sequence>
<dbReference type="Pfam" id="PF05272">
    <property type="entry name" value="VapE-like_dom"/>
    <property type="match status" value="1"/>
</dbReference>
<dbReference type="OrthoDB" id="9763644at2"/>
<organism evidence="4 6">
    <name type="scientific">Pseudomonas aylmerensis</name>
    <dbReference type="NCBI Taxonomy" id="1869229"/>
    <lineage>
        <taxon>Bacteria</taxon>
        <taxon>Pseudomonadati</taxon>
        <taxon>Pseudomonadota</taxon>
        <taxon>Gammaproteobacteria</taxon>
        <taxon>Pseudomonadales</taxon>
        <taxon>Pseudomonadaceae</taxon>
        <taxon>Pseudomonas</taxon>
    </lineage>
</organism>
<dbReference type="InterPro" id="IPR006171">
    <property type="entry name" value="TOPRIM_dom"/>
</dbReference>
<evidence type="ECO:0000313" key="3">
    <source>
        <dbReference type="EMBL" id="OCW30270.1"/>
    </source>
</evidence>
<dbReference type="Proteomes" id="UP000240571">
    <property type="component" value="Unassembled WGS sequence"/>
</dbReference>
<evidence type="ECO:0000259" key="1">
    <source>
        <dbReference type="Pfam" id="PF05272"/>
    </source>
</evidence>
<dbReference type="PANTHER" id="PTHR34985">
    <property type="entry name" value="SLR0554 PROTEIN"/>
    <property type="match status" value="1"/>
</dbReference>
<comment type="caution">
    <text evidence="4">The sequence shown here is derived from an EMBL/GenBank/DDBJ whole genome shotgun (WGS) entry which is preliminary data.</text>
</comment>
<evidence type="ECO:0000313" key="5">
    <source>
        <dbReference type="Proteomes" id="UP000095081"/>
    </source>
</evidence>
<feature type="domain" description="Virulence-associated protein E-like" evidence="1">
    <location>
        <begin position="436"/>
        <end position="648"/>
    </location>
</feature>
<reference evidence="4 6" key="2">
    <citation type="submission" date="2018-03" db="EMBL/GenBank/DDBJ databases">
        <title>Diversity of bacteria associated with corn roots inoculated with woodland soils in Canada, and Description of Pseudomonas aylmerense sp. nov.</title>
        <authorList>
            <person name="Tambong J.T."/>
            <person name="Xu R."/>
            <person name="Tchagang C."/>
        </authorList>
    </citation>
    <scope>NUCLEOTIDE SEQUENCE [LARGE SCALE GENOMIC DNA]</scope>
    <source>
        <strain evidence="4 6">S1E44</strain>
    </source>
</reference>
<gene>
    <name evidence="3" type="ORF">BBG20_01810</name>
    <name evidence="4" type="ORF">C9382_31325</name>
</gene>
<accession>A0A2T4FIS0</accession>
<protein>
    <submittedName>
        <fullName evidence="4">Conjugal transfer protein TraC</fullName>
    </submittedName>
</protein>
<dbReference type="EMBL" id="PYWW01000059">
    <property type="protein sequence ID" value="PTC23317.1"/>
    <property type="molecule type" value="Genomic_DNA"/>
</dbReference>
<dbReference type="CDD" id="cd01029">
    <property type="entry name" value="TOPRIM_primases"/>
    <property type="match status" value="1"/>
</dbReference>
<name>A0A2T4FIS0_9PSED</name>
<dbReference type="PANTHER" id="PTHR34985:SF1">
    <property type="entry name" value="SLR0554 PROTEIN"/>
    <property type="match status" value="1"/>
</dbReference>
<feature type="domain" description="Toprim" evidence="2">
    <location>
        <begin position="210"/>
        <end position="314"/>
    </location>
</feature>
<dbReference type="RefSeq" id="WP_065899707.1">
    <property type="nucleotide sequence ID" value="NZ_MAUE01000002.1"/>
</dbReference>
<evidence type="ECO:0000313" key="6">
    <source>
        <dbReference type="Proteomes" id="UP000240571"/>
    </source>
</evidence>
<keyword evidence="5" id="KW-1185">Reference proteome</keyword>
<dbReference type="Proteomes" id="UP000095081">
    <property type="component" value="Unassembled WGS sequence"/>
</dbReference>
<proteinExistence type="predicted"/>
<dbReference type="InterPro" id="IPR007936">
    <property type="entry name" value="VapE-like_dom"/>
</dbReference>